<gene>
    <name evidence="2" type="ORF">KQY15_11220</name>
</gene>
<evidence type="ECO:0000256" key="1">
    <source>
        <dbReference type="SAM" id="SignalP"/>
    </source>
</evidence>
<evidence type="ECO:0000313" key="2">
    <source>
        <dbReference type="EMBL" id="MBV2129666.1"/>
    </source>
</evidence>
<reference evidence="2 3" key="1">
    <citation type="submission" date="2021-06" db="EMBL/GenBank/DDBJ databases">
        <title>Rheinheimera indica sp. nov., isolated from deep-sea sediment.</title>
        <authorList>
            <person name="Wang Z."/>
            <person name="Zhang X.-Y."/>
        </authorList>
    </citation>
    <scope>NUCLEOTIDE SEQUENCE [LARGE SCALE GENOMIC DNA]</scope>
    <source>
        <strain evidence="2 3">SM2107</strain>
    </source>
</reference>
<sequence length="159" mass="17804">MKRNIIKSLAATVIFAVSAPVFSSAFDITYVAYQSGISSRGNGAGSAYVFTNNGDSEFHIDGYSVYVDELIEYYELLEHRSLVEYVNSTYNTSLTDNKAYAAVYRLQIDVDTDLDGQADEHYWHSDIISGSDWDNNGLIDVLENTSVLRHRNVGEVKPR</sequence>
<evidence type="ECO:0000313" key="3">
    <source>
        <dbReference type="Proteomes" id="UP000704611"/>
    </source>
</evidence>
<name>A0ABS6MLH0_9GAMM</name>
<dbReference type="RefSeq" id="WP_217669284.1">
    <property type="nucleotide sequence ID" value="NZ_JAHRID010000004.1"/>
</dbReference>
<accession>A0ABS6MLH0</accession>
<feature type="signal peptide" evidence="1">
    <location>
        <begin position="1"/>
        <end position="23"/>
    </location>
</feature>
<organism evidence="2 3">
    <name type="scientific">Arsukibacterium indicum</name>
    <dbReference type="NCBI Taxonomy" id="2848612"/>
    <lineage>
        <taxon>Bacteria</taxon>
        <taxon>Pseudomonadati</taxon>
        <taxon>Pseudomonadota</taxon>
        <taxon>Gammaproteobacteria</taxon>
        <taxon>Chromatiales</taxon>
        <taxon>Chromatiaceae</taxon>
        <taxon>Arsukibacterium</taxon>
    </lineage>
</organism>
<keyword evidence="1" id="KW-0732">Signal</keyword>
<feature type="chain" id="PRO_5046386510" evidence="1">
    <location>
        <begin position="24"/>
        <end position="159"/>
    </location>
</feature>
<keyword evidence="3" id="KW-1185">Reference proteome</keyword>
<dbReference type="EMBL" id="JAHRID010000004">
    <property type="protein sequence ID" value="MBV2129666.1"/>
    <property type="molecule type" value="Genomic_DNA"/>
</dbReference>
<proteinExistence type="predicted"/>
<comment type="caution">
    <text evidence="2">The sequence shown here is derived from an EMBL/GenBank/DDBJ whole genome shotgun (WGS) entry which is preliminary data.</text>
</comment>
<dbReference type="Proteomes" id="UP000704611">
    <property type="component" value="Unassembled WGS sequence"/>
</dbReference>
<protein>
    <submittedName>
        <fullName evidence="2">Uncharacterized protein</fullName>
    </submittedName>
</protein>